<evidence type="ECO:0000256" key="1">
    <source>
        <dbReference type="SAM" id="MobiDB-lite"/>
    </source>
</evidence>
<evidence type="ECO:0000313" key="6">
    <source>
        <dbReference type="Proteomes" id="UP000249334"/>
    </source>
</evidence>
<protein>
    <submittedName>
        <fullName evidence="4">Hypothetical membrane protein</fullName>
    </submittedName>
</protein>
<feature type="transmembrane region" description="Helical" evidence="2">
    <location>
        <begin position="151"/>
        <end position="171"/>
    </location>
</feature>
<organism evidence="4 5">
    <name type="scientific">Micromonospora saelicesensis</name>
    <dbReference type="NCBI Taxonomy" id="285676"/>
    <lineage>
        <taxon>Bacteria</taxon>
        <taxon>Bacillati</taxon>
        <taxon>Actinomycetota</taxon>
        <taxon>Actinomycetes</taxon>
        <taxon>Micromonosporales</taxon>
        <taxon>Micromonosporaceae</taxon>
        <taxon>Micromonospora</taxon>
    </lineage>
</organism>
<keyword evidence="2" id="KW-0812">Transmembrane</keyword>
<feature type="region of interest" description="Disordered" evidence="1">
    <location>
        <begin position="222"/>
        <end position="244"/>
    </location>
</feature>
<sequence>MRPVPNWAVATAAAAPVLLVAGWTVAQARQPVGYDPVRDTISELAGQDATDAWIMVVALVLLGCCYLSVAAVLHAAGLPSRFLLAIGGVATIALVAFPRPPVGGSLSHGVAATVAVLALVLWPAGSALRLPRGHDTEHPTRPEPPWAFRRAVGLSTTLVLLALFGWCAFEVTSGSRTGLAERVTAVAVSLWPLLAVLSARRAHLAWSTGGTVRVGPDLPTIGVVPPDPLGPPSGPTPGRPDRLP</sequence>
<name>A0A1C4Y1R8_9ACTN</name>
<proteinExistence type="predicted"/>
<dbReference type="Proteomes" id="UP000198864">
    <property type="component" value="Unassembled WGS sequence"/>
</dbReference>
<dbReference type="Proteomes" id="UP000249334">
    <property type="component" value="Unassembled WGS sequence"/>
</dbReference>
<gene>
    <name evidence="4" type="ORF">GA0070561_3876</name>
    <name evidence="3" type="ORF">GAR05_04424</name>
</gene>
<dbReference type="Pfam" id="PF06197">
    <property type="entry name" value="DUF998"/>
    <property type="match status" value="1"/>
</dbReference>
<evidence type="ECO:0000313" key="4">
    <source>
        <dbReference type="EMBL" id="SCF14341.1"/>
    </source>
</evidence>
<feature type="transmembrane region" description="Helical" evidence="2">
    <location>
        <begin position="110"/>
        <end position="130"/>
    </location>
</feature>
<dbReference type="RefSeq" id="WP_091401843.1">
    <property type="nucleotide sequence ID" value="NZ_CP192017.1"/>
</dbReference>
<keyword evidence="2" id="KW-1133">Transmembrane helix</keyword>
<keyword evidence="2" id="KW-0472">Membrane</keyword>
<accession>A0A1C4Y1R8</accession>
<feature type="transmembrane region" description="Helical" evidence="2">
    <location>
        <begin position="82"/>
        <end position="98"/>
    </location>
</feature>
<keyword evidence="6" id="KW-1185">Reference proteome</keyword>
<dbReference type="EMBL" id="PXXW01000035">
    <property type="protein sequence ID" value="RAN95448.1"/>
    <property type="molecule type" value="Genomic_DNA"/>
</dbReference>
<evidence type="ECO:0000313" key="5">
    <source>
        <dbReference type="Proteomes" id="UP000198864"/>
    </source>
</evidence>
<reference evidence="3 6" key="2">
    <citation type="submission" date="2018-03" db="EMBL/GenBank/DDBJ databases">
        <title>Genomic framework for the identification of Micromonospora saelicesensis and Micromonospora noduli.</title>
        <authorList>
            <person name="Riesco R."/>
            <person name="Trujillo M.E."/>
        </authorList>
    </citation>
    <scope>NUCLEOTIDE SEQUENCE [LARGE SCALE GENOMIC DNA]</scope>
    <source>
        <strain evidence="3 6">GAR05</strain>
    </source>
</reference>
<dbReference type="EMBL" id="FMCR01000003">
    <property type="protein sequence ID" value="SCF14341.1"/>
    <property type="molecule type" value="Genomic_DNA"/>
</dbReference>
<evidence type="ECO:0000256" key="2">
    <source>
        <dbReference type="SAM" id="Phobius"/>
    </source>
</evidence>
<dbReference type="AlphaFoldDB" id="A0A1C4Y1R8"/>
<feature type="transmembrane region" description="Helical" evidence="2">
    <location>
        <begin position="52"/>
        <end position="75"/>
    </location>
</feature>
<dbReference type="InterPro" id="IPR009339">
    <property type="entry name" value="DUF998"/>
</dbReference>
<reference evidence="4 5" key="1">
    <citation type="submission" date="2016-06" db="EMBL/GenBank/DDBJ databases">
        <authorList>
            <person name="Kjaerup R.B."/>
            <person name="Dalgaard T.S."/>
            <person name="Juul-Madsen H.R."/>
        </authorList>
    </citation>
    <scope>NUCLEOTIDE SEQUENCE [LARGE SCALE GENOMIC DNA]</scope>
    <source>
        <strain evidence="4 5">DSM 44871</strain>
    </source>
</reference>
<evidence type="ECO:0000313" key="3">
    <source>
        <dbReference type="EMBL" id="RAN95448.1"/>
    </source>
</evidence>
<feature type="compositionally biased region" description="Pro residues" evidence="1">
    <location>
        <begin position="225"/>
        <end position="238"/>
    </location>
</feature>